<comment type="caution">
    <text evidence="2">The sequence shown here is derived from an EMBL/GenBank/DDBJ whole genome shotgun (WGS) entry which is preliminary data.</text>
</comment>
<dbReference type="InterPro" id="IPR023393">
    <property type="entry name" value="START-like_dom_sf"/>
</dbReference>
<name>A0ABP0QW82_9DINO</name>
<evidence type="ECO:0000256" key="1">
    <source>
        <dbReference type="SAM" id="SignalP"/>
    </source>
</evidence>
<protein>
    <submittedName>
        <fullName evidence="2">Uncharacterized protein</fullName>
    </submittedName>
</protein>
<dbReference type="EMBL" id="CAXAMM010040262">
    <property type="protein sequence ID" value="CAK9092135.1"/>
    <property type="molecule type" value="Genomic_DNA"/>
</dbReference>
<reference evidence="2 3" key="1">
    <citation type="submission" date="2024-02" db="EMBL/GenBank/DDBJ databases">
        <authorList>
            <person name="Chen Y."/>
            <person name="Shah S."/>
            <person name="Dougan E. K."/>
            <person name="Thang M."/>
            <person name="Chan C."/>
        </authorList>
    </citation>
    <scope>NUCLEOTIDE SEQUENCE [LARGE SCALE GENOMIC DNA]</scope>
</reference>
<gene>
    <name evidence="2" type="ORF">SCF082_LOCUS43365</name>
</gene>
<feature type="signal peptide" evidence="1">
    <location>
        <begin position="1"/>
        <end position="17"/>
    </location>
</feature>
<accession>A0ABP0QW82</accession>
<sequence>FAMPVLLMCGCCAAAVGYRYVYTKLMGRHTPPPVTVSFTLQKSTQEAFAVIRNPQLLDQTTPFWFRLIIRTESVEAINDFLAKSDPLVAENLPTFPLKLPLYFDYWMLAFIVPFPWRSKVTQCEKLHDSGKSSSSTPSFQLTYEQAIGPFLGGFIHTHTVIARDGGSQIDDSIEFVPKAFCLPNLRMFVEPGAQSAAPATKSAHQDSRPRCQSKAFARDCPEF</sequence>
<organism evidence="2 3">
    <name type="scientific">Durusdinium trenchii</name>
    <dbReference type="NCBI Taxonomy" id="1381693"/>
    <lineage>
        <taxon>Eukaryota</taxon>
        <taxon>Sar</taxon>
        <taxon>Alveolata</taxon>
        <taxon>Dinophyceae</taxon>
        <taxon>Suessiales</taxon>
        <taxon>Symbiodiniaceae</taxon>
        <taxon>Durusdinium</taxon>
    </lineage>
</organism>
<evidence type="ECO:0000313" key="2">
    <source>
        <dbReference type="EMBL" id="CAK9092135.1"/>
    </source>
</evidence>
<evidence type="ECO:0000313" key="3">
    <source>
        <dbReference type="Proteomes" id="UP001642464"/>
    </source>
</evidence>
<dbReference type="Gene3D" id="3.30.530.20">
    <property type="match status" value="1"/>
</dbReference>
<feature type="chain" id="PRO_5047241821" evidence="1">
    <location>
        <begin position="18"/>
        <end position="223"/>
    </location>
</feature>
<dbReference type="Proteomes" id="UP001642464">
    <property type="component" value="Unassembled WGS sequence"/>
</dbReference>
<dbReference type="SUPFAM" id="SSF55961">
    <property type="entry name" value="Bet v1-like"/>
    <property type="match status" value="1"/>
</dbReference>
<keyword evidence="1" id="KW-0732">Signal</keyword>
<feature type="non-terminal residue" evidence="2">
    <location>
        <position position="1"/>
    </location>
</feature>
<proteinExistence type="predicted"/>
<keyword evidence="3" id="KW-1185">Reference proteome</keyword>